<evidence type="ECO:0000313" key="2">
    <source>
        <dbReference type="Proteomes" id="UP000054047"/>
    </source>
</evidence>
<dbReference type="Proteomes" id="UP000054047">
    <property type="component" value="Unassembled WGS sequence"/>
</dbReference>
<keyword evidence="2" id="KW-1185">Reference proteome</keyword>
<reference evidence="1 2" key="1">
    <citation type="submission" date="2013-12" db="EMBL/GenBank/DDBJ databases">
        <title>Draft genome of the parsitic nematode Ancylostoma duodenale.</title>
        <authorList>
            <person name="Mitreva M."/>
        </authorList>
    </citation>
    <scope>NUCLEOTIDE SEQUENCE [LARGE SCALE GENOMIC DNA]</scope>
    <source>
        <strain evidence="1 2">Zhejiang</strain>
    </source>
</reference>
<accession>A0A0C2FR39</accession>
<name>A0A0C2FR39_9BILA</name>
<organism evidence="1 2">
    <name type="scientific">Ancylostoma duodenale</name>
    <dbReference type="NCBI Taxonomy" id="51022"/>
    <lineage>
        <taxon>Eukaryota</taxon>
        <taxon>Metazoa</taxon>
        <taxon>Ecdysozoa</taxon>
        <taxon>Nematoda</taxon>
        <taxon>Chromadorea</taxon>
        <taxon>Rhabditida</taxon>
        <taxon>Rhabditina</taxon>
        <taxon>Rhabditomorpha</taxon>
        <taxon>Strongyloidea</taxon>
        <taxon>Ancylostomatidae</taxon>
        <taxon>Ancylostomatinae</taxon>
        <taxon>Ancylostoma</taxon>
    </lineage>
</organism>
<dbReference type="EMBL" id="KN747833">
    <property type="protein sequence ID" value="KIH51040.1"/>
    <property type="molecule type" value="Genomic_DNA"/>
</dbReference>
<dbReference type="AlphaFoldDB" id="A0A0C2FR39"/>
<protein>
    <submittedName>
        <fullName evidence="1">Uncharacterized protein</fullName>
    </submittedName>
</protein>
<evidence type="ECO:0000313" key="1">
    <source>
        <dbReference type="EMBL" id="KIH51040.1"/>
    </source>
</evidence>
<sequence>MKPIWERSPILQVKAYPNKRSGPGVSASDVSERFFERLEKGHLMRDAIIRVCALFVNRCGDFKVYAEYAAAYLRLLQELPSRKDMLASLE</sequence>
<dbReference type="SUPFAM" id="SSF48065">
    <property type="entry name" value="DBL homology domain (DH-domain)"/>
    <property type="match status" value="1"/>
</dbReference>
<dbReference type="InterPro" id="IPR035899">
    <property type="entry name" value="DBL_dom_sf"/>
</dbReference>
<feature type="non-terminal residue" evidence="1">
    <location>
        <position position="90"/>
    </location>
</feature>
<gene>
    <name evidence="1" type="ORF">ANCDUO_18877</name>
</gene>
<proteinExistence type="predicted"/>